<keyword evidence="2" id="KW-1185">Reference proteome</keyword>
<accession>A0A9X9L747</accession>
<reference evidence="1 2" key="1">
    <citation type="submission" date="2018-08" db="EMBL/GenBank/DDBJ databases">
        <authorList>
            <person name="Muller C M."/>
        </authorList>
    </citation>
    <scope>NUCLEOTIDE SEQUENCE [LARGE SCALE GENOMIC DNA]</scope>
</reference>
<proteinExistence type="predicted"/>
<sequence>MEVLIWMERRIGSVRLRMTDV</sequence>
<name>A0A9X9L747_BLUGR</name>
<dbReference type="Proteomes" id="UP000324639">
    <property type="component" value="Chromosome Bgt_-01"/>
</dbReference>
<dbReference type="AlphaFoldDB" id="A0A9X9L747"/>
<dbReference type="EMBL" id="LR026984">
    <property type="protein sequence ID" value="VCU38998.1"/>
    <property type="molecule type" value="Genomic_DNA"/>
</dbReference>
<evidence type="ECO:0000313" key="1">
    <source>
        <dbReference type="EMBL" id="VCU38998.1"/>
    </source>
</evidence>
<organism evidence="1 2">
    <name type="scientific">Blumeria graminis f. sp. tritici</name>
    <dbReference type="NCBI Taxonomy" id="62690"/>
    <lineage>
        <taxon>Eukaryota</taxon>
        <taxon>Fungi</taxon>
        <taxon>Dikarya</taxon>
        <taxon>Ascomycota</taxon>
        <taxon>Pezizomycotina</taxon>
        <taxon>Leotiomycetes</taxon>
        <taxon>Erysiphales</taxon>
        <taxon>Erysiphaceae</taxon>
        <taxon>Blumeria</taxon>
    </lineage>
</organism>
<evidence type="ECO:0000313" key="2">
    <source>
        <dbReference type="Proteomes" id="UP000324639"/>
    </source>
</evidence>
<gene>
    <name evidence="1" type="ORF">BGT96224V316_LOCUS247</name>
</gene>
<protein>
    <submittedName>
        <fullName evidence="1">Bgt-51730</fullName>
    </submittedName>
</protein>